<feature type="region of interest" description="Disordered" evidence="1">
    <location>
        <begin position="1"/>
        <end position="33"/>
    </location>
</feature>
<dbReference type="AlphaFoldDB" id="A0AAV8UH92"/>
<accession>A0AAV8UH92</accession>
<comment type="caution">
    <text evidence="2">The sequence shown here is derived from an EMBL/GenBank/DDBJ whole genome shotgun (WGS) entry which is preliminary data.</text>
</comment>
<evidence type="ECO:0000313" key="2">
    <source>
        <dbReference type="EMBL" id="KAJ8901880.1"/>
    </source>
</evidence>
<name>A0AAV8UH92_9RHOD</name>
<dbReference type="InterPro" id="IPR029005">
    <property type="entry name" value="LIM-bd/SEUSS"/>
</dbReference>
<evidence type="ECO:0008006" key="4">
    <source>
        <dbReference type="Google" id="ProtNLM"/>
    </source>
</evidence>
<feature type="compositionally biased region" description="Gly residues" evidence="1">
    <location>
        <begin position="1"/>
        <end position="22"/>
    </location>
</feature>
<gene>
    <name evidence="2" type="ORF">NDN08_004085</name>
</gene>
<dbReference type="EMBL" id="JAMWBK010000010">
    <property type="protein sequence ID" value="KAJ8901880.1"/>
    <property type="molecule type" value="Genomic_DNA"/>
</dbReference>
<organism evidence="2 3">
    <name type="scientific">Rhodosorus marinus</name>
    <dbReference type="NCBI Taxonomy" id="101924"/>
    <lineage>
        <taxon>Eukaryota</taxon>
        <taxon>Rhodophyta</taxon>
        <taxon>Stylonematophyceae</taxon>
        <taxon>Stylonematales</taxon>
        <taxon>Stylonemataceae</taxon>
        <taxon>Rhodosorus</taxon>
    </lineage>
</organism>
<reference evidence="2 3" key="1">
    <citation type="journal article" date="2023" name="Nat. Commun.">
        <title>Origin of minicircular mitochondrial genomes in red algae.</title>
        <authorList>
            <person name="Lee Y."/>
            <person name="Cho C.H."/>
            <person name="Lee Y.M."/>
            <person name="Park S.I."/>
            <person name="Yang J.H."/>
            <person name="West J.A."/>
            <person name="Bhattacharya D."/>
            <person name="Yoon H.S."/>
        </authorList>
    </citation>
    <scope>NUCLEOTIDE SEQUENCE [LARGE SCALE GENOMIC DNA]</scope>
    <source>
        <strain evidence="2 3">CCMP1338</strain>
        <tissue evidence="2">Whole cell</tissue>
    </source>
</reference>
<evidence type="ECO:0000256" key="1">
    <source>
        <dbReference type="SAM" id="MobiDB-lite"/>
    </source>
</evidence>
<dbReference type="PANTHER" id="PTHR10378">
    <property type="entry name" value="LIM DOMAIN-BINDING PROTEIN"/>
    <property type="match status" value="1"/>
</dbReference>
<protein>
    <recommendedName>
        <fullName evidence="4">SMP-LTD domain-containing protein</fullName>
    </recommendedName>
</protein>
<keyword evidence="3" id="KW-1185">Reference proteome</keyword>
<sequence length="273" mass="30676">MGSAGGDPAAGGGFGNITGGGRQPQEYSNRGKPAAAEFLKKNAQSASTAGRGDDYVARHPIVSMMGVDECVQRIVRFNEDQRKRKSWNNDLEQFWRPFVKKYFADDSKMLLDVANKKTKSSHSIELRAEILARVFKAKYDAGVEEEKLLLENPCEFLLYSGNIVLDCPRTIIMTIFPDSHVQTEGHLRVTFSQTKQILCWEFSTRRHEEYIKLDLPKQPQPAADDLGFPPAFSSYIKMAEAISRLRKNIISATDELASQKSGRLNNQNQGRRS</sequence>
<dbReference type="Proteomes" id="UP001157974">
    <property type="component" value="Unassembled WGS sequence"/>
</dbReference>
<dbReference type="Pfam" id="PF01803">
    <property type="entry name" value="LIM_bind"/>
    <property type="match status" value="1"/>
</dbReference>
<proteinExistence type="predicted"/>
<evidence type="ECO:0000313" key="3">
    <source>
        <dbReference type="Proteomes" id="UP001157974"/>
    </source>
</evidence>